<keyword evidence="9 11" id="KW-0472">Membrane</keyword>
<dbReference type="AlphaFoldDB" id="A0A086KGI3"/>
<feature type="transmembrane region" description="Helical" evidence="11">
    <location>
        <begin position="506"/>
        <end position="529"/>
    </location>
</feature>
<evidence type="ECO:0000256" key="7">
    <source>
        <dbReference type="ARBA" id="ARBA00022824"/>
    </source>
</evidence>
<evidence type="ECO:0000256" key="10">
    <source>
        <dbReference type="SAM" id="MobiDB-lite"/>
    </source>
</evidence>
<keyword evidence="7" id="KW-0256">Endoplasmic reticulum</keyword>
<evidence type="ECO:0000256" key="11">
    <source>
        <dbReference type="SAM" id="Phobius"/>
    </source>
</evidence>
<evidence type="ECO:0000256" key="2">
    <source>
        <dbReference type="ARBA" id="ARBA00010794"/>
    </source>
</evidence>
<feature type="transmembrane region" description="Helical" evidence="11">
    <location>
        <begin position="675"/>
        <end position="695"/>
    </location>
</feature>
<gene>
    <name evidence="12" type="ORF">TGDOM2_271170</name>
</gene>
<feature type="transmembrane region" description="Helical" evidence="11">
    <location>
        <begin position="387"/>
        <end position="408"/>
    </location>
</feature>
<dbReference type="PANTHER" id="PTHR13205">
    <property type="entry name" value="TRANSMEMBRANE PROTEIN 15-RELATED"/>
    <property type="match status" value="1"/>
</dbReference>
<evidence type="ECO:0000313" key="12">
    <source>
        <dbReference type="EMBL" id="KFG43501.1"/>
    </source>
</evidence>
<evidence type="ECO:0000256" key="6">
    <source>
        <dbReference type="ARBA" id="ARBA00022777"/>
    </source>
</evidence>
<evidence type="ECO:0000256" key="3">
    <source>
        <dbReference type="ARBA" id="ARBA00012132"/>
    </source>
</evidence>
<protein>
    <recommendedName>
        <fullName evidence="3">dolichol kinase</fullName>
        <ecNumber evidence="3">2.7.1.108</ecNumber>
    </recommendedName>
</protein>
<evidence type="ECO:0000256" key="4">
    <source>
        <dbReference type="ARBA" id="ARBA00022679"/>
    </source>
</evidence>
<feature type="transmembrane region" description="Helical" evidence="11">
    <location>
        <begin position="739"/>
        <end position="761"/>
    </location>
</feature>
<feature type="transmembrane region" description="Helical" evidence="11">
    <location>
        <begin position="773"/>
        <end position="791"/>
    </location>
</feature>
<organism evidence="12 13">
    <name type="scientific">Toxoplasma gondii GAB2-2007-GAL-DOM2</name>
    <dbReference type="NCBI Taxonomy" id="1130820"/>
    <lineage>
        <taxon>Eukaryota</taxon>
        <taxon>Sar</taxon>
        <taxon>Alveolata</taxon>
        <taxon>Apicomplexa</taxon>
        <taxon>Conoidasida</taxon>
        <taxon>Coccidia</taxon>
        <taxon>Eucoccidiorida</taxon>
        <taxon>Eimeriorina</taxon>
        <taxon>Sarcocystidae</taxon>
        <taxon>Toxoplasma</taxon>
    </lineage>
</organism>
<feature type="transmembrane region" description="Helical" evidence="11">
    <location>
        <begin position="328"/>
        <end position="351"/>
    </location>
</feature>
<feature type="transmembrane region" description="Helical" evidence="11">
    <location>
        <begin position="628"/>
        <end position="646"/>
    </location>
</feature>
<sequence>MTRSEAPRAAGTRPSSTRFAHLNRILLAPLARVAVSDYLLIWSHSLWSACRIDGLLLVVVFALSPGFCRALFNPLLPLIVLATAAAFVCIRNCDHASCVSSSQQPVRESSDNEKNPLVQRSESQQDRKGTVLNAQKQKEGEEGAIADCEKTLLASGVVSKVSSTVCGKYSWISCNGNAVLSSQFLSIWRVRVGSYGLVEVACHFHDSPTSDCARRSEHAKDTCGVNVTDETRCCRQERSRRDERPTSMHFRTNVKATMFRSNAVNVPGSSQVASLARRYSPASSRRIRDSSTVVAALLFPGLICTCLLELQRRGIYFYDGALSVDQSLQLRACVMLVPGLLGGSFLGRVLWTHSLSLRSIAVLVAIYTVAWLSWISFGALALDAIPVSFYISVAISFFLFICLQLLVFHACYFNRSHCFTLVEGVVLSQLISVIVFVSASDCLESIHSTRAAGVSIAMSQTPAWLVFVSRMFLLLTAGLACASFVSTRSSRCMQPTRAASGTRGKSVLLCGFVAAVGLYLFAGCSPAVEMSDGILRNSSRMPRHTPFEWIIALVFGDSVNAGVFCFWLTSSFVGVASIIAFWSHRDTEKQHDYGFSQSSPHLIVVRKLYHFLFAANVIVGLVLRVDELLVVVLCGVVWVTVFCEFVRTADVASPFSQHLASLYNQFADDRDQNGLFLTHIYLALGITLPFVSTPVTRGVPFSSRHLLGLSLVGMGDASAAVVGALFGKRRLPMSGSKTLAGFIGFFIGALPVVILEPLHLIGPQQPGSDQGTSFGAAVSAIGLGALFEAYTSDIDNLTLPLFGVIVYDNVSAVLRSIQ</sequence>
<comment type="similarity">
    <text evidence="2">Belongs to the polyprenol kinase family.</text>
</comment>
<dbReference type="VEuPathDB" id="ToxoDB:TGDOM2_271170"/>
<dbReference type="InterPro" id="IPR032974">
    <property type="entry name" value="Polypren_kinase"/>
</dbReference>
<feature type="transmembrane region" description="Helical" evidence="11">
    <location>
        <begin position="603"/>
        <end position="622"/>
    </location>
</feature>
<feature type="region of interest" description="Disordered" evidence="10">
    <location>
        <begin position="104"/>
        <end position="138"/>
    </location>
</feature>
<keyword evidence="5 11" id="KW-0812">Transmembrane</keyword>
<evidence type="ECO:0000256" key="9">
    <source>
        <dbReference type="ARBA" id="ARBA00023136"/>
    </source>
</evidence>
<dbReference type="GO" id="GO:0043048">
    <property type="term" value="P:dolichyl monophosphate biosynthetic process"/>
    <property type="evidence" value="ECO:0007669"/>
    <property type="project" value="TreeGrafter"/>
</dbReference>
<feature type="transmembrane region" description="Helical" evidence="11">
    <location>
        <begin position="287"/>
        <end position="308"/>
    </location>
</feature>
<keyword evidence="8 11" id="KW-1133">Transmembrane helix</keyword>
<feature type="transmembrane region" description="Helical" evidence="11">
    <location>
        <begin position="360"/>
        <end position="381"/>
    </location>
</feature>
<name>A0A086KGI3_TOXGO</name>
<feature type="transmembrane region" description="Helical" evidence="11">
    <location>
        <begin position="549"/>
        <end position="582"/>
    </location>
</feature>
<dbReference type="GO" id="GO:0004168">
    <property type="term" value="F:dolichol kinase activity"/>
    <property type="evidence" value="ECO:0007669"/>
    <property type="project" value="UniProtKB-EC"/>
</dbReference>
<dbReference type="EMBL" id="AHZU02000512">
    <property type="protein sequence ID" value="KFG43501.1"/>
    <property type="molecule type" value="Genomic_DNA"/>
</dbReference>
<keyword evidence="4 12" id="KW-0808">Transferase</keyword>
<comment type="subcellular location">
    <subcellularLocation>
        <location evidence="1">Endoplasmic reticulum membrane</location>
        <topology evidence="1">Multi-pass membrane protein</topology>
    </subcellularLocation>
</comment>
<dbReference type="EC" id="2.7.1.108" evidence="3"/>
<reference evidence="12 13" key="1">
    <citation type="submission" date="2014-02" db="EMBL/GenBank/DDBJ databases">
        <authorList>
            <person name="Sibley D."/>
            <person name="Venepally P."/>
            <person name="Karamycheva S."/>
            <person name="Hadjithomas M."/>
            <person name="Khan A."/>
            <person name="Brunk B."/>
            <person name="Roos D."/>
            <person name="Caler E."/>
            <person name="Lorenzi H."/>
        </authorList>
    </citation>
    <scope>NUCLEOTIDE SEQUENCE [LARGE SCALE GENOMIC DNA]</scope>
    <source>
        <strain evidence="12 13">GAB2-2007-GAL-DOM2</strain>
    </source>
</reference>
<dbReference type="GO" id="GO:0005789">
    <property type="term" value="C:endoplasmic reticulum membrane"/>
    <property type="evidence" value="ECO:0007669"/>
    <property type="project" value="UniProtKB-SubCell"/>
</dbReference>
<evidence type="ECO:0000256" key="8">
    <source>
        <dbReference type="ARBA" id="ARBA00022989"/>
    </source>
</evidence>
<feature type="transmembrane region" description="Helical" evidence="11">
    <location>
        <begin position="463"/>
        <end position="485"/>
    </location>
</feature>
<feature type="transmembrane region" description="Helical" evidence="11">
    <location>
        <begin position="707"/>
        <end position="727"/>
    </location>
</feature>
<accession>A0A086KGI3</accession>
<proteinExistence type="inferred from homology"/>
<feature type="transmembrane region" description="Helical" evidence="11">
    <location>
        <begin position="420"/>
        <end position="439"/>
    </location>
</feature>
<dbReference type="Proteomes" id="UP000028837">
    <property type="component" value="Unassembled WGS sequence"/>
</dbReference>
<comment type="caution">
    <text evidence="12">The sequence shown here is derived from an EMBL/GenBank/DDBJ whole genome shotgun (WGS) entry which is preliminary data.</text>
</comment>
<evidence type="ECO:0000256" key="5">
    <source>
        <dbReference type="ARBA" id="ARBA00022692"/>
    </source>
</evidence>
<dbReference type="PANTHER" id="PTHR13205:SF15">
    <property type="entry name" value="DOLICHOL KINASE"/>
    <property type="match status" value="1"/>
</dbReference>
<dbReference type="OrthoDB" id="343846at2759"/>
<evidence type="ECO:0000256" key="1">
    <source>
        <dbReference type="ARBA" id="ARBA00004477"/>
    </source>
</evidence>
<keyword evidence="6 12" id="KW-0418">Kinase</keyword>
<evidence type="ECO:0000313" key="13">
    <source>
        <dbReference type="Proteomes" id="UP000028837"/>
    </source>
</evidence>